<reference evidence="3" key="1">
    <citation type="submission" date="2022-01" db="EMBL/GenBank/DDBJ databases">
        <title>Gillisia lutea sp. nov., isolated from marine plastic residues from the Malvarosa beach (Valencia, Spain).</title>
        <authorList>
            <person name="Vidal-Verdu A."/>
            <person name="Molina-Menor E."/>
            <person name="Satari L."/>
            <person name="Pascual J."/>
            <person name="Pereto J."/>
            <person name="Porcar M."/>
        </authorList>
    </citation>
    <scope>NUCLEOTIDE SEQUENCE</scope>
    <source>
        <strain evidence="3">M10.2A</strain>
    </source>
</reference>
<dbReference type="InterPro" id="IPR014756">
    <property type="entry name" value="Ig_E-set"/>
</dbReference>
<name>A0ABS9EGN3_9FLAO</name>
<feature type="domain" description="AMP-activated protein kinase glycogen-binding" evidence="2">
    <location>
        <begin position="164"/>
        <end position="240"/>
    </location>
</feature>
<evidence type="ECO:0000259" key="2">
    <source>
        <dbReference type="Pfam" id="PF16561"/>
    </source>
</evidence>
<protein>
    <recommendedName>
        <fullName evidence="2">AMP-activated protein kinase glycogen-binding domain-containing protein</fullName>
    </recommendedName>
</protein>
<accession>A0ABS9EGN3</accession>
<sequence length="322" mass="37202">MKLNTKHIIFIIALFASLISFSQDKEYKGYRIEGDEVVFSFDSREYEKATDDISGDLRDFNDLAIQSVVVSGNFNGWSKKKWVMKKVGPNRYELRKKIDDFTDEFAWEFKFVVNNAYWAEPSRRDANITPAVDGDGSRLNVYNLKMFTAHPDENGNAHFELKGHHDAKKVILSGTFNRWNEEAFKMKKTDSGWALTLQLRPDIYEYKFIIDGNWVEDKANPYKRRNEFNGYNSAINIKKSVKFYLPGHSNAKEVVLSGSFSNWSSNAIKLKRTETGWTRTIKLHGGKHHYKFIVDGQWVLDPDNSVKEYDGDGNINSVCMVK</sequence>
<comment type="caution">
    <text evidence="3">The sequence shown here is derived from an EMBL/GenBank/DDBJ whole genome shotgun (WGS) entry which is preliminary data.</text>
</comment>
<dbReference type="Pfam" id="PF16561">
    <property type="entry name" value="AMPK1_CBM"/>
    <property type="match status" value="2"/>
</dbReference>
<dbReference type="RefSeq" id="WP_236132732.1">
    <property type="nucleotide sequence ID" value="NZ_JAKGTH010000006.1"/>
</dbReference>
<dbReference type="PANTHER" id="PTHR10343:SF81">
    <property type="entry name" value="CRUCIFORM DNA-RECOGNIZING PROTEIN 1-RELATED"/>
    <property type="match status" value="1"/>
</dbReference>
<dbReference type="SUPFAM" id="SSF81296">
    <property type="entry name" value="E set domains"/>
    <property type="match status" value="3"/>
</dbReference>
<proteinExistence type="inferred from homology"/>
<evidence type="ECO:0000256" key="1">
    <source>
        <dbReference type="ARBA" id="ARBA00038216"/>
    </source>
</evidence>
<gene>
    <name evidence="3" type="ORF">L1I30_02830</name>
</gene>
<dbReference type="Gene3D" id="2.60.40.10">
    <property type="entry name" value="Immunoglobulins"/>
    <property type="match status" value="3"/>
</dbReference>
<dbReference type="InterPro" id="IPR032640">
    <property type="entry name" value="AMPK1_CBM"/>
</dbReference>
<dbReference type="CDD" id="cd02859">
    <property type="entry name" value="E_set_AMPKbeta_like_N"/>
    <property type="match status" value="2"/>
</dbReference>
<dbReference type="InterPro" id="IPR013783">
    <property type="entry name" value="Ig-like_fold"/>
</dbReference>
<dbReference type="InterPro" id="IPR050827">
    <property type="entry name" value="CRP1_MDG1_kinase"/>
</dbReference>
<dbReference type="PANTHER" id="PTHR10343">
    <property type="entry name" value="5'-AMP-ACTIVATED PROTEIN KINASE , BETA SUBUNIT"/>
    <property type="match status" value="1"/>
</dbReference>
<comment type="similarity">
    <text evidence="1">Belongs to the CRP1/MDG1 family.</text>
</comment>
<dbReference type="Proteomes" id="UP001179363">
    <property type="component" value="Unassembled WGS sequence"/>
</dbReference>
<feature type="domain" description="AMP-activated protein kinase glycogen-binding" evidence="2">
    <location>
        <begin position="250"/>
        <end position="322"/>
    </location>
</feature>
<dbReference type="EMBL" id="JAKGTH010000006">
    <property type="protein sequence ID" value="MCF4100593.1"/>
    <property type="molecule type" value="Genomic_DNA"/>
</dbReference>
<evidence type="ECO:0000313" key="3">
    <source>
        <dbReference type="EMBL" id="MCF4100593.1"/>
    </source>
</evidence>
<evidence type="ECO:0000313" key="4">
    <source>
        <dbReference type="Proteomes" id="UP001179363"/>
    </source>
</evidence>
<organism evidence="3 4">
    <name type="scientific">Gillisia lutea</name>
    <dbReference type="NCBI Taxonomy" id="2909668"/>
    <lineage>
        <taxon>Bacteria</taxon>
        <taxon>Pseudomonadati</taxon>
        <taxon>Bacteroidota</taxon>
        <taxon>Flavobacteriia</taxon>
        <taxon>Flavobacteriales</taxon>
        <taxon>Flavobacteriaceae</taxon>
        <taxon>Gillisia</taxon>
    </lineage>
</organism>
<keyword evidence="4" id="KW-1185">Reference proteome</keyword>